<reference evidence="2 3" key="1">
    <citation type="submission" date="2019-02" db="EMBL/GenBank/DDBJ databases">
        <title>Deep-cultivation of Planctomycetes and their phenomic and genomic characterization uncovers novel biology.</title>
        <authorList>
            <person name="Wiegand S."/>
            <person name="Jogler M."/>
            <person name="Boedeker C."/>
            <person name="Pinto D."/>
            <person name="Vollmers J."/>
            <person name="Rivas-Marin E."/>
            <person name="Kohn T."/>
            <person name="Peeters S.H."/>
            <person name="Heuer A."/>
            <person name="Rast P."/>
            <person name="Oberbeckmann S."/>
            <person name="Bunk B."/>
            <person name="Jeske O."/>
            <person name="Meyerdierks A."/>
            <person name="Storesund J.E."/>
            <person name="Kallscheuer N."/>
            <person name="Luecker S."/>
            <person name="Lage O.M."/>
            <person name="Pohl T."/>
            <person name="Merkel B.J."/>
            <person name="Hornburger P."/>
            <person name="Mueller R.-W."/>
            <person name="Bruemmer F."/>
            <person name="Labrenz M."/>
            <person name="Spormann A.M."/>
            <person name="Op den Camp H."/>
            <person name="Overmann J."/>
            <person name="Amann R."/>
            <person name="Jetten M.S.M."/>
            <person name="Mascher T."/>
            <person name="Medema M.H."/>
            <person name="Devos D.P."/>
            <person name="Kaster A.-K."/>
            <person name="Ovreas L."/>
            <person name="Rohde M."/>
            <person name="Galperin M.Y."/>
            <person name="Jogler C."/>
        </authorList>
    </citation>
    <scope>NUCLEOTIDE SEQUENCE [LARGE SCALE GENOMIC DNA]</scope>
    <source>
        <strain evidence="2 3">Pla133</strain>
    </source>
</reference>
<gene>
    <name evidence="2" type="ORF">Pla133_34520</name>
</gene>
<dbReference type="KEGG" id="pbap:Pla133_34520"/>
<organism evidence="2 3">
    <name type="scientific">Engelhardtia mirabilis</name>
    <dbReference type="NCBI Taxonomy" id="2528011"/>
    <lineage>
        <taxon>Bacteria</taxon>
        <taxon>Pseudomonadati</taxon>
        <taxon>Planctomycetota</taxon>
        <taxon>Planctomycetia</taxon>
        <taxon>Planctomycetia incertae sedis</taxon>
        <taxon>Engelhardtia</taxon>
    </lineage>
</organism>
<protein>
    <submittedName>
        <fullName evidence="2">Uncharacterized protein</fullName>
    </submittedName>
</protein>
<proteinExistence type="predicted"/>
<name>A0A518BN29_9BACT</name>
<evidence type="ECO:0000313" key="3">
    <source>
        <dbReference type="Proteomes" id="UP000316921"/>
    </source>
</evidence>
<dbReference type="RefSeq" id="WP_145067295.1">
    <property type="nucleotide sequence ID" value="NZ_CP036287.1"/>
</dbReference>
<dbReference type="AlphaFoldDB" id="A0A518BN29"/>
<evidence type="ECO:0000313" key="2">
    <source>
        <dbReference type="EMBL" id="QDU68356.1"/>
    </source>
</evidence>
<keyword evidence="1" id="KW-0732">Signal</keyword>
<accession>A0A518BN29</accession>
<keyword evidence="3" id="KW-1185">Reference proteome</keyword>
<feature type="signal peptide" evidence="1">
    <location>
        <begin position="1"/>
        <end position="20"/>
    </location>
</feature>
<dbReference type="Proteomes" id="UP000316921">
    <property type="component" value="Chromosome"/>
</dbReference>
<evidence type="ECO:0000256" key="1">
    <source>
        <dbReference type="SAM" id="SignalP"/>
    </source>
</evidence>
<dbReference type="EMBL" id="CP036287">
    <property type="protein sequence ID" value="QDU68356.1"/>
    <property type="molecule type" value="Genomic_DNA"/>
</dbReference>
<feature type="chain" id="PRO_5022088900" evidence="1">
    <location>
        <begin position="21"/>
        <end position="333"/>
    </location>
</feature>
<sequence precursor="true">MLRIATSLLLSTLLTAPACAASAADGPAAPAAGAAPGPAASATDLEYLSDFFCFAGGDEKGRVVFAFDANRGRKGTEEQAEYFAVLWVEGDGWRKLSGTGDLAGTDVSYESIPSTASFAVTGTALAGITVASPPNGLELVAQPIEIRRSSEDAGARFDTGSSRASLTLGERRFEGRVSYEFCHLPDKNPLVKTYTDLFGDGYHGVYAFVGEAATADDLRFHRSGGTLRPLVGRFAGFATRGAQTLAVTGEPAFKISNLSLGGFFRWPGRYRASWNVPAAENASPTAVAFDVRLKDRETLVNYVFGGVAVAIVDGSVTRDGVEQPAFGLALIVR</sequence>